<dbReference type="GO" id="GO:0007165">
    <property type="term" value="P:signal transduction"/>
    <property type="evidence" value="ECO:0007669"/>
    <property type="project" value="UniProtKB-KW"/>
</dbReference>
<dbReference type="SMART" id="SM00283">
    <property type="entry name" value="MA"/>
    <property type="match status" value="1"/>
</dbReference>
<feature type="domain" description="HAMP" evidence="6">
    <location>
        <begin position="241"/>
        <end position="293"/>
    </location>
</feature>
<evidence type="ECO:0000259" key="5">
    <source>
        <dbReference type="PROSITE" id="PS50111"/>
    </source>
</evidence>
<evidence type="ECO:0000256" key="4">
    <source>
        <dbReference type="SAM" id="Phobius"/>
    </source>
</evidence>
<dbReference type="PROSITE" id="PS50111">
    <property type="entry name" value="CHEMOTAXIS_TRANSDUC_2"/>
    <property type="match status" value="1"/>
</dbReference>
<dbReference type="SMART" id="SM00304">
    <property type="entry name" value="HAMP"/>
    <property type="match status" value="1"/>
</dbReference>
<keyword evidence="4" id="KW-0812">Transmembrane</keyword>
<reference evidence="7 8" key="1">
    <citation type="submission" date="2016-09" db="EMBL/GenBank/DDBJ databases">
        <authorList>
            <person name="Capua I."/>
            <person name="De Benedictis P."/>
            <person name="Joannis T."/>
            <person name="Lombin L.H."/>
            <person name="Cattoli G."/>
        </authorList>
    </citation>
    <scope>NUCLEOTIDE SEQUENCE [LARGE SCALE GENOMIC DNA]</scope>
    <source>
        <strain evidence="7 8">GluBS11</strain>
    </source>
</reference>
<proteinExistence type="inferred from homology"/>
<dbReference type="STRING" id="1619234.SAMN05421730_1001144"/>
<sequence>MLELLGKKIKVRLEGLKKIKVPGKFNFRIIRLYTNLKIKNKLLSSFFLVTILVFVAGSSGIQGMMKIQNNARRMNDEMLTSISLLKEIQVNETMNRANLISVSYTTAKPKIETLAEALTEKQNSISELIAEFQKMDMTKKEQELFDEFKILNDSFVESTKKVCDFSLNGKKDEATNEMFNGSTIVSNMNGILNLLVTYNEKQAVELNDENEALFSSISLRLYLTMAFSILVSIILAVITARYISGKLNKIRILADAMGNGDLTQKIDIQSKDEIGQICTSMNASMEKMKETIILVMDEIQTLSASGEELSATSEELLATMENIKANTEEMVLETDELGSAAAKINSSKDEITITTDELSEKAIEQDKSAGEIGKRALEIRENGVESAKSASAMYEKNSKNLKNSISAGSVVNEIKVMADTIGDIASQTNLLSLNASIEAARAGEAGRGFAVVANEIRKLAEQSGVAVTHIRSVTAQVQEAFQDISKSSNEVLAFLIDKVNPDYEQMVTIGETYSSDAQFFEKMAGELMQSTQTMIKSVANVSVAVQGVTDTSQQTVERTNDILSSITQATVAVEEVTKTTQEQAELAERISSLVQKFRV</sequence>
<dbReference type="InterPro" id="IPR004090">
    <property type="entry name" value="Chemotax_Me-accpt_rcpt"/>
</dbReference>
<evidence type="ECO:0000256" key="1">
    <source>
        <dbReference type="ARBA" id="ARBA00023224"/>
    </source>
</evidence>
<dbReference type="SUPFAM" id="SSF58104">
    <property type="entry name" value="Methyl-accepting chemotaxis protein (MCP) signaling domain"/>
    <property type="match status" value="1"/>
</dbReference>
<dbReference type="RefSeq" id="WP_091228692.1">
    <property type="nucleotide sequence ID" value="NZ_FMKA01000001.1"/>
</dbReference>
<keyword evidence="1 3" id="KW-0807">Transducer</keyword>
<keyword evidence="4" id="KW-0472">Membrane</keyword>
<evidence type="ECO:0000256" key="2">
    <source>
        <dbReference type="ARBA" id="ARBA00029447"/>
    </source>
</evidence>
<dbReference type="PROSITE" id="PS50885">
    <property type="entry name" value="HAMP"/>
    <property type="match status" value="1"/>
</dbReference>
<dbReference type="InterPro" id="IPR004089">
    <property type="entry name" value="MCPsignal_dom"/>
</dbReference>
<dbReference type="InterPro" id="IPR024478">
    <property type="entry name" value="HlyB_4HB_MCP"/>
</dbReference>
<dbReference type="AlphaFoldDB" id="A0A1D3TNK0"/>
<dbReference type="GO" id="GO:0016020">
    <property type="term" value="C:membrane"/>
    <property type="evidence" value="ECO:0007669"/>
    <property type="project" value="InterPro"/>
</dbReference>
<dbReference type="CDD" id="cd06225">
    <property type="entry name" value="HAMP"/>
    <property type="match status" value="1"/>
</dbReference>
<accession>A0A1D3TNK0</accession>
<dbReference type="PANTHER" id="PTHR32089:SF112">
    <property type="entry name" value="LYSOZYME-LIKE PROTEIN-RELATED"/>
    <property type="match status" value="1"/>
</dbReference>
<dbReference type="InterPro" id="IPR003660">
    <property type="entry name" value="HAMP_dom"/>
</dbReference>
<dbReference type="Gene3D" id="6.10.340.10">
    <property type="match status" value="1"/>
</dbReference>
<dbReference type="EMBL" id="FMKA01000001">
    <property type="protein sequence ID" value="SCP94902.1"/>
    <property type="molecule type" value="Genomic_DNA"/>
</dbReference>
<keyword evidence="4" id="KW-1133">Transmembrane helix</keyword>
<evidence type="ECO:0000313" key="7">
    <source>
        <dbReference type="EMBL" id="SCP94902.1"/>
    </source>
</evidence>
<evidence type="ECO:0000313" key="8">
    <source>
        <dbReference type="Proteomes" id="UP000199315"/>
    </source>
</evidence>
<comment type="similarity">
    <text evidence="2">Belongs to the methyl-accepting chemotaxis (MCP) protein family.</text>
</comment>
<dbReference type="PRINTS" id="PR00260">
    <property type="entry name" value="CHEMTRNSDUCR"/>
</dbReference>
<dbReference type="OrthoDB" id="9760371at2"/>
<dbReference type="GO" id="GO:0006935">
    <property type="term" value="P:chemotaxis"/>
    <property type="evidence" value="ECO:0007669"/>
    <property type="project" value="InterPro"/>
</dbReference>
<evidence type="ECO:0000259" key="6">
    <source>
        <dbReference type="PROSITE" id="PS50885"/>
    </source>
</evidence>
<keyword evidence="8" id="KW-1185">Reference proteome</keyword>
<dbReference type="PANTHER" id="PTHR32089">
    <property type="entry name" value="METHYL-ACCEPTING CHEMOTAXIS PROTEIN MCPB"/>
    <property type="match status" value="1"/>
</dbReference>
<gene>
    <name evidence="7" type="ORF">SAMN05421730_1001144</name>
</gene>
<dbReference type="Pfam" id="PF12729">
    <property type="entry name" value="4HB_MCP_1"/>
    <property type="match status" value="1"/>
</dbReference>
<evidence type="ECO:0000256" key="3">
    <source>
        <dbReference type="PROSITE-ProRule" id="PRU00284"/>
    </source>
</evidence>
<feature type="transmembrane region" description="Helical" evidence="4">
    <location>
        <begin position="42"/>
        <end position="65"/>
    </location>
</feature>
<dbReference type="Pfam" id="PF00015">
    <property type="entry name" value="MCPsignal"/>
    <property type="match status" value="1"/>
</dbReference>
<feature type="transmembrane region" description="Helical" evidence="4">
    <location>
        <begin position="221"/>
        <end position="243"/>
    </location>
</feature>
<name>A0A1D3TNK0_9FIRM</name>
<protein>
    <submittedName>
        <fullName evidence="7">Methyl-accepting chemotaxis protein</fullName>
    </submittedName>
</protein>
<dbReference type="Pfam" id="PF00672">
    <property type="entry name" value="HAMP"/>
    <property type="match status" value="1"/>
</dbReference>
<dbReference type="GO" id="GO:0004888">
    <property type="term" value="F:transmembrane signaling receptor activity"/>
    <property type="evidence" value="ECO:0007669"/>
    <property type="project" value="InterPro"/>
</dbReference>
<organism evidence="7 8">
    <name type="scientific">Anaerobium acetethylicum</name>
    <dbReference type="NCBI Taxonomy" id="1619234"/>
    <lineage>
        <taxon>Bacteria</taxon>
        <taxon>Bacillati</taxon>
        <taxon>Bacillota</taxon>
        <taxon>Clostridia</taxon>
        <taxon>Lachnospirales</taxon>
        <taxon>Lachnospiraceae</taxon>
        <taxon>Anaerobium</taxon>
    </lineage>
</organism>
<dbReference type="Gene3D" id="1.10.287.950">
    <property type="entry name" value="Methyl-accepting chemotaxis protein"/>
    <property type="match status" value="1"/>
</dbReference>
<dbReference type="Proteomes" id="UP000199315">
    <property type="component" value="Unassembled WGS sequence"/>
</dbReference>
<feature type="domain" description="Methyl-accepting transducer" evidence="5">
    <location>
        <begin position="305"/>
        <end position="598"/>
    </location>
</feature>